<keyword evidence="2" id="KW-0406">Ion transport</keyword>
<protein>
    <recommendedName>
        <fullName evidence="5">ATPase</fullName>
    </recommendedName>
</protein>
<accession>A0A1R1MLR3</accession>
<dbReference type="Gene3D" id="1.10.132.50">
    <property type="entry name" value="ATP synthase (C/AC39) subunit, domain 3"/>
    <property type="match status" value="2"/>
</dbReference>
<reference evidence="3 4" key="1">
    <citation type="submission" date="2016-10" db="EMBL/GenBank/DDBJ databases">
        <title>Genome sequence of a sulfur-reducing bacterium Desulfurobacterium indicum K6013.</title>
        <authorList>
            <person name="Cao J."/>
            <person name="Shao Z."/>
            <person name="Alain K."/>
            <person name="Jebbar M."/>
        </authorList>
    </citation>
    <scope>NUCLEOTIDE SEQUENCE [LARGE SCALE GENOMIC DNA]</scope>
    <source>
        <strain evidence="3 4">K6013</strain>
    </source>
</reference>
<evidence type="ECO:0000313" key="4">
    <source>
        <dbReference type="Proteomes" id="UP000187408"/>
    </source>
</evidence>
<dbReference type="Proteomes" id="UP000187408">
    <property type="component" value="Unassembled WGS sequence"/>
</dbReference>
<gene>
    <name evidence="3" type="ORF">BLW93_03495</name>
</gene>
<dbReference type="RefSeq" id="WP_076712729.1">
    <property type="nucleotide sequence ID" value="NZ_MOEN01000009.1"/>
</dbReference>
<organism evidence="3 4">
    <name type="scientific">Desulfurobacterium indicum</name>
    <dbReference type="NCBI Taxonomy" id="1914305"/>
    <lineage>
        <taxon>Bacteria</taxon>
        <taxon>Pseudomonadati</taxon>
        <taxon>Aquificota</taxon>
        <taxon>Aquificia</taxon>
        <taxon>Desulfurobacteriales</taxon>
        <taxon>Desulfurobacteriaceae</taxon>
        <taxon>Desulfurobacterium</taxon>
    </lineage>
</organism>
<dbReference type="InterPro" id="IPR050873">
    <property type="entry name" value="V-ATPase_V0D/AC39_subunit"/>
</dbReference>
<evidence type="ECO:0000313" key="3">
    <source>
        <dbReference type="EMBL" id="OMH40751.1"/>
    </source>
</evidence>
<dbReference type="OrthoDB" id="12298at2"/>
<keyword evidence="4" id="KW-1185">Reference proteome</keyword>
<keyword evidence="1" id="KW-0813">Transport</keyword>
<name>A0A1R1MLR3_9BACT</name>
<evidence type="ECO:0008006" key="5">
    <source>
        <dbReference type="Google" id="ProtNLM"/>
    </source>
</evidence>
<evidence type="ECO:0000256" key="1">
    <source>
        <dbReference type="ARBA" id="ARBA00022448"/>
    </source>
</evidence>
<comment type="caution">
    <text evidence="3">The sequence shown here is derived from an EMBL/GenBank/DDBJ whole genome shotgun (WGS) entry which is preliminary data.</text>
</comment>
<dbReference type="SUPFAM" id="SSF103486">
    <property type="entry name" value="V-type ATP synthase subunit C"/>
    <property type="match status" value="1"/>
</dbReference>
<dbReference type="PANTHER" id="PTHR38682">
    <property type="entry name" value="V-TYPE ATP SYNTHASE SUBUNIT C"/>
    <property type="match status" value="1"/>
</dbReference>
<dbReference type="InterPro" id="IPR002843">
    <property type="entry name" value="ATPase_V0-cplx_csu/dsu"/>
</dbReference>
<sequence length="281" mass="33227">MWLTRPLKFSYTNAMCRTIKSTLLEKSTFEQLVTATTVGDILVTIKSTPYEKFIKSALEKSMSKGLDAYFQYLYKKVTDKLSKREKEVFFLFFMGRKELREKKKKLKSRKDARKLFSKMDKEYVESLKKAINNLDREDRKDLKTIAGSYFDLINIMTAVRLKFIYKLDEKSILNFIIPFGNEINDKNIKKLLEVDKLSNITYAFPEIFKNPVKDFTDLRKELYRYHINTVNKVWFGYPFKLSIPFALLRLKEIEIKNLKACIEGIYFGLPEKEIKRMLVGV</sequence>
<dbReference type="PANTHER" id="PTHR38682:SF1">
    <property type="entry name" value="V-TYPE ATP SYNTHASE SUBUNIT C"/>
    <property type="match status" value="1"/>
</dbReference>
<dbReference type="InterPro" id="IPR044911">
    <property type="entry name" value="V-type_ATPase_csu/dsu_dom_3"/>
</dbReference>
<dbReference type="GO" id="GO:0046961">
    <property type="term" value="F:proton-transporting ATPase activity, rotational mechanism"/>
    <property type="evidence" value="ECO:0007669"/>
    <property type="project" value="InterPro"/>
</dbReference>
<dbReference type="STRING" id="1914305.BLW93_03495"/>
<dbReference type="InterPro" id="IPR036079">
    <property type="entry name" value="ATPase_csu/dsu_sf"/>
</dbReference>
<evidence type="ECO:0000256" key="2">
    <source>
        <dbReference type="ARBA" id="ARBA00023065"/>
    </source>
</evidence>
<dbReference type="AlphaFoldDB" id="A0A1R1MLR3"/>
<proteinExistence type="predicted"/>
<dbReference type="EMBL" id="MOEN01000009">
    <property type="protein sequence ID" value="OMH40751.1"/>
    <property type="molecule type" value="Genomic_DNA"/>
</dbReference>
<dbReference type="Pfam" id="PF01992">
    <property type="entry name" value="vATP-synt_AC39"/>
    <property type="match status" value="1"/>
</dbReference>